<evidence type="ECO:0000256" key="3">
    <source>
        <dbReference type="ARBA" id="ARBA00034031"/>
    </source>
</evidence>
<dbReference type="GO" id="GO:0005737">
    <property type="term" value="C:cytoplasm"/>
    <property type="evidence" value="ECO:0007669"/>
    <property type="project" value="TreeGrafter"/>
</dbReference>
<feature type="region of interest" description="Disordered" evidence="4">
    <location>
        <begin position="1"/>
        <end position="91"/>
    </location>
</feature>
<evidence type="ECO:0000256" key="4">
    <source>
        <dbReference type="SAM" id="MobiDB-lite"/>
    </source>
</evidence>
<accession>Q4T0K0</accession>
<reference evidence="5" key="2">
    <citation type="submission" date="2004-02" db="EMBL/GenBank/DDBJ databases">
        <authorList>
            <consortium name="Genoscope"/>
            <consortium name="Whitehead Institute Centre for Genome Research"/>
        </authorList>
    </citation>
    <scope>NUCLEOTIDE SEQUENCE</scope>
</reference>
<dbReference type="GO" id="GO:0000213">
    <property type="term" value="F:tRNA-intron lyase activity"/>
    <property type="evidence" value="ECO:0007669"/>
    <property type="project" value="UniProtKB-EC"/>
</dbReference>
<comment type="similarity">
    <text evidence="1">Belongs to the tRNA-intron endonuclease family.</text>
</comment>
<dbReference type="KEGG" id="tng:GSTEN00009289G001"/>
<evidence type="ECO:0000256" key="2">
    <source>
        <dbReference type="ARBA" id="ARBA00012573"/>
    </source>
</evidence>
<dbReference type="InterPro" id="IPR006677">
    <property type="entry name" value="tRNA_intron_Endonuc_cat-like"/>
</dbReference>
<dbReference type="InterPro" id="IPR011856">
    <property type="entry name" value="tRNA_endonuc-like_dom_sf"/>
</dbReference>
<dbReference type="AlphaFoldDB" id="Q4T0K0"/>
<evidence type="ECO:0000256" key="1">
    <source>
        <dbReference type="ARBA" id="ARBA00008078"/>
    </source>
</evidence>
<dbReference type="EC" id="4.6.1.16" evidence="2"/>
<dbReference type="GO" id="GO:0000379">
    <property type="term" value="P:tRNA-type intron splice site recognition and cleavage"/>
    <property type="evidence" value="ECO:0007669"/>
    <property type="project" value="TreeGrafter"/>
</dbReference>
<dbReference type="CDD" id="cd22363">
    <property type="entry name" value="tRNA-intron_lyase_C"/>
    <property type="match status" value="1"/>
</dbReference>
<dbReference type="GO" id="GO:0000214">
    <property type="term" value="C:tRNA-intron endonuclease complex"/>
    <property type="evidence" value="ECO:0007669"/>
    <property type="project" value="TreeGrafter"/>
</dbReference>
<name>Q4T0K0_TETNG</name>
<dbReference type="Gene3D" id="3.40.1350.10">
    <property type="match status" value="1"/>
</dbReference>
<feature type="compositionally biased region" description="Low complexity" evidence="4">
    <location>
        <begin position="14"/>
        <end position="33"/>
    </location>
</feature>
<reference evidence="5" key="1">
    <citation type="journal article" date="2004" name="Nature">
        <title>Genome duplication in the teleost fish Tetraodon nigroviridis reveals the early vertebrate proto-karyotype.</title>
        <authorList>
            <person name="Jaillon O."/>
            <person name="Aury J.-M."/>
            <person name="Brunet F."/>
            <person name="Petit J.-L."/>
            <person name="Stange-Thomann N."/>
            <person name="Mauceli E."/>
            <person name="Bouneau L."/>
            <person name="Fischer C."/>
            <person name="Ozouf-Costaz C."/>
            <person name="Bernot A."/>
            <person name="Nicaud S."/>
            <person name="Jaffe D."/>
            <person name="Fisher S."/>
            <person name="Lutfalla G."/>
            <person name="Dossat C."/>
            <person name="Segurens B."/>
            <person name="Dasilva C."/>
            <person name="Salanoubat M."/>
            <person name="Levy M."/>
            <person name="Boudet N."/>
            <person name="Castellano S."/>
            <person name="Anthouard V."/>
            <person name="Jubin C."/>
            <person name="Castelli V."/>
            <person name="Katinka M."/>
            <person name="Vacherie B."/>
            <person name="Biemont C."/>
            <person name="Skalli Z."/>
            <person name="Cattolico L."/>
            <person name="Poulain J."/>
            <person name="De Berardinis V."/>
            <person name="Cruaud C."/>
            <person name="Duprat S."/>
            <person name="Brottier P."/>
            <person name="Coutanceau J.-P."/>
            <person name="Gouzy J."/>
            <person name="Parra G."/>
            <person name="Lardier G."/>
            <person name="Chapple C."/>
            <person name="McKernan K.J."/>
            <person name="McEwan P."/>
            <person name="Bosak S."/>
            <person name="Kellis M."/>
            <person name="Volff J.-N."/>
            <person name="Guigo R."/>
            <person name="Zody M.C."/>
            <person name="Mesirov J."/>
            <person name="Lindblad-Toh K."/>
            <person name="Birren B."/>
            <person name="Nusbaum C."/>
            <person name="Kahn D."/>
            <person name="Robinson-Rechavi M."/>
            <person name="Laudet V."/>
            <person name="Schachter V."/>
            <person name="Quetier F."/>
            <person name="Saurin W."/>
            <person name="Scarpelli C."/>
            <person name="Wincker P."/>
            <person name="Lander E.S."/>
            <person name="Weissenbach J."/>
            <person name="Roest Crollius H."/>
        </authorList>
    </citation>
    <scope>NUCLEOTIDE SEQUENCE [LARGE SCALE GENOMIC DNA]</scope>
</reference>
<organism evidence="5">
    <name type="scientific">Tetraodon nigroviridis</name>
    <name type="common">Spotted green pufferfish</name>
    <name type="synonym">Chelonodon nigroviridis</name>
    <dbReference type="NCBI Taxonomy" id="99883"/>
    <lineage>
        <taxon>Eukaryota</taxon>
        <taxon>Metazoa</taxon>
        <taxon>Chordata</taxon>
        <taxon>Craniata</taxon>
        <taxon>Vertebrata</taxon>
        <taxon>Euteleostomi</taxon>
        <taxon>Actinopterygii</taxon>
        <taxon>Neopterygii</taxon>
        <taxon>Teleostei</taxon>
        <taxon>Neoteleostei</taxon>
        <taxon>Acanthomorphata</taxon>
        <taxon>Eupercaria</taxon>
        <taxon>Tetraodontiformes</taxon>
        <taxon>Tetradontoidea</taxon>
        <taxon>Tetraodontidae</taxon>
        <taxon>Tetraodon</taxon>
    </lineage>
</organism>
<dbReference type="PANTHER" id="PTHR21227:SF0">
    <property type="entry name" value="TRNA-SPLICING ENDONUCLEASE SUBUNIT SEN2"/>
    <property type="match status" value="1"/>
</dbReference>
<protein>
    <recommendedName>
        <fullName evidence="2">tRNA-intron lyase</fullName>
        <ecNumber evidence="2">4.6.1.16</ecNumber>
    </recommendedName>
</protein>
<dbReference type="EMBL" id="CAAE01010960">
    <property type="protein sequence ID" value="CAF93582.1"/>
    <property type="molecule type" value="Genomic_DNA"/>
</dbReference>
<proteinExistence type="inferred from homology"/>
<dbReference type="InterPro" id="IPR036167">
    <property type="entry name" value="tRNA_intron_Endo_cat-like_sf"/>
</dbReference>
<comment type="catalytic activity">
    <reaction evidence="3">
        <text>pretRNA = a 3'-half-tRNA molecule with a 5'-OH end + a 5'-half-tRNA molecule with a 2',3'-cyclic phosphate end + an intron with a 2',3'-cyclic phosphate and a 5'-hydroxyl terminus.</text>
        <dbReference type="EC" id="4.6.1.16"/>
    </reaction>
</comment>
<dbReference type="SUPFAM" id="SSF53032">
    <property type="entry name" value="tRNA-intron endonuclease catalytic domain-like"/>
    <property type="match status" value="1"/>
</dbReference>
<dbReference type="GO" id="GO:0003676">
    <property type="term" value="F:nucleic acid binding"/>
    <property type="evidence" value="ECO:0007669"/>
    <property type="project" value="InterPro"/>
</dbReference>
<comment type="caution">
    <text evidence="5">The sequence shown here is derived from an EMBL/GenBank/DDBJ whole genome shotgun (WGS) entry which is preliminary data.</text>
</comment>
<gene>
    <name evidence="5" type="ORF">GSTENG00009289001</name>
</gene>
<evidence type="ECO:0000313" key="5">
    <source>
        <dbReference type="EMBL" id="CAF93582.1"/>
    </source>
</evidence>
<dbReference type="InterPro" id="IPR006676">
    <property type="entry name" value="tRNA_splic"/>
</dbReference>
<dbReference type="OrthoDB" id="10249562at2759"/>
<dbReference type="PANTHER" id="PTHR21227">
    <property type="entry name" value="TRNA-SPLICING ENDONUCLEASE SUBUNIT SEN2"/>
    <property type="match status" value="1"/>
</dbReference>
<sequence length="223" mass="23818">MEDLRPGFGEEEPAGGSEVEPEGSGSSSLEAGPHPTSDQDSQGLSWRAAALTAGSHRVPATQPGGGLLPGLRSGLPLRPPGPGAPVHPSALDPLLLPEDRLHQLLCCLPALSEQRVDPKGGSGANPVQERTPFYHASYSVVVQRVSHAYCGPGLRPFSWRSLAALSRITANVSKELLLCYVIYPADLSDDELDSPECLSRLTVQEVIVSRWVSSRERVEQDDV</sequence>
<feature type="compositionally biased region" description="Acidic residues" evidence="4">
    <location>
        <begin position="1"/>
        <end position="13"/>
    </location>
</feature>